<accession>A0A7M3SAE3</accession>
<keyword evidence="2" id="KW-0732">Signal</keyword>
<reference evidence="3 4" key="1">
    <citation type="submission" date="2020-08" db="EMBL/GenBank/DDBJ databases">
        <title>Draft genome sequencing of an Anaerocolumna strain isolated from anoxic soil subjected to BSD treatment.</title>
        <authorList>
            <person name="Uek A."/>
            <person name="Tonouchi A."/>
        </authorList>
    </citation>
    <scope>NUCLEOTIDE SEQUENCE [LARGE SCALE GENOMIC DNA]</scope>
    <source>
        <strain evidence="3 4">CTTW</strain>
    </source>
</reference>
<name>A0A7M3SAE3_9FIRM</name>
<evidence type="ECO:0000313" key="3">
    <source>
        <dbReference type="EMBL" id="BCK01561.1"/>
    </source>
</evidence>
<evidence type="ECO:0000256" key="2">
    <source>
        <dbReference type="SAM" id="SignalP"/>
    </source>
</evidence>
<reference evidence="3 4" key="2">
    <citation type="submission" date="2020-08" db="EMBL/GenBank/DDBJ databases">
        <authorList>
            <person name="Ueki A."/>
            <person name="Tonouchi A."/>
        </authorList>
    </citation>
    <scope>NUCLEOTIDE SEQUENCE [LARGE SCALE GENOMIC DNA]</scope>
    <source>
        <strain evidence="3 4">CTTW</strain>
    </source>
</reference>
<feature type="chain" id="PRO_5039642410" description="Lipoprotein" evidence="2">
    <location>
        <begin position="22"/>
        <end position="242"/>
    </location>
</feature>
<feature type="signal peptide" evidence="2">
    <location>
        <begin position="1"/>
        <end position="21"/>
    </location>
</feature>
<dbReference type="RefSeq" id="WP_185257109.1">
    <property type="nucleotide sequence ID" value="NZ_AP023368.1"/>
</dbReference>
<gene>
    <name evidence="3" type="ORF">bsdcttw_46010</name>
</gene>
<feature type="compositionally biased region" description="Basic and acidic residues" evidence="1">
    <location>
        <begin position="38"/>
        <end position="47"/>
    </location>
</feature>
<feature type="region of interest" description="Disordered" evidence="1">
    <location>
        <begin position="27"/>
        <end position="73"/>
    </location>
</feature>
<evidence type="ECO:0000256" key="1">
    <source>
        <dbReference type="SAM" id="MobiDB-lite"/>
    </source>
</evidence>
<dbReference type="Proteomes" id="UP000515703">
    <property type="component" value="Chromosome"/>
</dbReference>
<evidence type="ECO:0008006" key="5">
    <source>
        <dbReference type="Google" id="ProtNLM"/>
    </source>
</evidence>
<dbReference type="PROSITE" id="PS51257">
    <property type="entry name" value="PROKAR_LIPOPROTEIN"/>
    <property type="match status" value="1"/>
</dbReference>
<feature type="compositionally biased region" description="Low complexity" evidence="1">
    <location>
        <begin position="49"/>
        <end position="64"/>
    </location>
</feature>
<keyword evidence="4" id="KW-1185">Reference proteome</keyword>
<dbReference type="EMBL" id="AP023368">
    <property type="protein sequence ID" value="BCK01561.1"/>
    <property type="molecule type" value="Genomic_DNA"/>
</dbReference>
<sequence length="242" mass="26894">MKGLRKIAVMSMLLVFCAVVSVGCKKNEDNTPGNSDKAPTETVKDNQNETEPTPTVEVITTDTPADSSKDDGDEVVKEGTVEKGGNVVLKQLAFLYKENTIALSDIVDDKKIEDILGKPKEIKTHTYSADDGLNMDQLNGMTEKQYIFPGLVIKTIDASEDKNFFIHSIEITDAKYTTTRNIKVGDSFDKLKEAYPEGNLLGGEISDQEDDFRYEPVNYVDTMIFHIKDKKVESIQIATLLD</sequence>
<evidence type="ECO:0000313" key="4">
    <source>
        <dbReference type="Proteomes" id="UP000515703"/>
    </source>
</evidence>
<protein>
    <recommendedName>
        <fullName evidence="5">Lipoprotein</fullName>
    </recommendedName>
</protein>
<dbReference type="KEGG" id="acht:bsdcttw_46010"/>
<organism evidence="3 4">
    <name type="scientific">Anaerocolumna chitinilytica</name>
    <dbReference type="NCBI Taxonomy" id="1727145"/>
    <lineage>
        <taxon>Bacteria</taxon>
        <taxon>Bacillati</taxon>
        <taxon>Bacillota</taxon>
        <taxon>Clostridia</taxon>
        <taxon>Lachnospirales</taxon>
        <taxon>Lachnospiraceae</taxon>
        <taxon>Anaerocolumna</taxon>
    </lineage>
</organism>
<proteinExistence type="predicted"/>
<dbReference type="AlphaFoldDB" id="A0A7M3SAE3"/>